<name>A0A7X9DKS8_UNCKA</name>
<evidence type="ECO:0008006" key="3">
    <source>
        <dbReference type="Google" id="ProtNLM"/>
    </source>
</evidence>
<dbReference type="InterPro" id="IPR023365">
    <property type="entry name" value="Sortase_dom-sf"/>
</dbReference>
<evidence type="ECO:0000313" key="1">
    <source>
        <dbReference type="EMBL" id="NMB70019.1"/>
    </source>
</evidence>
<sequence length="49" mass="5683">MPTEKVQPLSEYKPRYLNESTITLMTCWPAGTRSKRMVVRAVVENTKQL</sequence>
<dbReference type="Gene3D" id="2.40.260.10">
    <property type="entry name" value="Sortase"/>
    <property type="match status" value="1"/>
</dbReference>
<dbReference type="SUPFAM" id="SSF63817">
    <property type="entry name" value="Sortase"/>
    <property type="match status" value="1"/>
</dbReference>
<protein>
    <recommendedName>
        <fullName evidence="3">Sortase</fullName>
    </recommendedName>
</protein>
<reference evidence="1 2" key="1">
    <citation type="journal article" date="2020" name="Biotechnol. Biofuels">
        <title>New insights from the biogas microbiome by comprehensive genome-resolved metagenomics of nearly 1600 species originating from multiple anaerobic digesters.</title>
        <authorList>
            <person name="Campanaro S."/>
            <person name="Treu L."/>
            <person name="Rodriguez-R L.M."/>
            <person name="Kovalovszki A."/>
            <person name="Ziels R.M."/>
            <person name="Maus I."/>
            <person name="Zhu X."/>
            <person name="Kougias P.G."/>
            <person name="Basile A."/>
            <person name="Luo G."/>
            <person name="Schluter A."/>
            <person name="Konstantinidis K.T."/>
            <person name="Angelidaki I."/>
        </authorList>
    </citation>
    <scope>NUCLEOTIDE SEQUENCE [LARGE SCALE GENOMIC DNA]</scope>
    <source>
        <strain evidence="1">AS27yjCOA_165</strain>
    </source>
</reference>
<dbReference type="AlphaFoldDB" id="A0A7X9DKS8"/>
<proteinExistence type="predicted"/>
<organism evidence="1 2">
    <name type="scientific">candidate division WWE3 bacterium</name>
    <dbReference type="NCBI Taxonomy" id="2053526"/>
    <lineage>
        <taxon>Bacteria</taxon>
        <taxon>Katanobacteria</taxon>
    </lineage>
</organism>
<comment type="caution">
    <text evidence="1">The sequence shown here is derived from an EMBL/GenBank/DDBJ whole genome shotgun (WGS) entry which is preliminary data.</text>
</comment>
<accession>A0A7X9DKS8</accession>
<dbReference type="EMBL" id="JAAZNL010000021">
    <property type="protein sequence ID" value="NMB70019.1"/>
    <property type="molecule type" value="Genomic_DNA"/>
</dbReference>
<gene>
    <name evidence="1" type="ORF">GYA27_02350</name>
</gene>
<evidence type="ECO:0000313" key="2">
    <source>
        <dbReference type="Proteomes" id="UP000526033"/>
    </source>
</evidence>
<dbReference type="Proteomes" id="UP000526033">
    <property type="component" value="Unassembled WGS sequence"/>
</dbReference>